<keyword evidence="2" id="KW-1185">Reference proteome</keyword>
<organism evidence="1 2">
    <name type="scientific">Lentinus brumalis</name>
    <dbReference type="NCBI Taxonomy" id="2498619"/>
    <lineage>
        <taxon>Eukaryota</taxon>
        <taxon>Fungi</taxon>
        <taxon>Dikarya</taxon>
        <taxon>Basidiomycota</taxon>
        <taxon>Agaricomycotina</taxon>
        <taxon>Agaricomycetes</taxon>
        <taxon>Polyporales</taxon>
        <taxon>Polyporaceae</taxon>
        <taxon>Lentinus</taxon>
    </lineage>
</organism>
<name>A0A371CWA7_9APHY</name>
<protein>
    <submittedName>
        <fullName evidence="1">Uncharacterized protein</fullName>
    </submittedName>
</protein>
<accession>A0A371CWA7</accession>
<gene>
    <name evidence="1" type="ORF">OH76DRAFT_1487006</name>
</gene>
<dbReference type="OrthoDB" id="2751906at2759"/>
<sequence>MAQLHILHHTLTSAPPSACPNGTYMATDMELLQAEHGNVAVFCSTVTTPDDASFQFQAVCKMGYGRSIERVTREAGLYQQELKALQGRYIPRVFGFFVGTTGQWDACLFNSGNACFVDFAAFTKQDCATVTSARLT</sequence>
<reference evidence="1 2" key="1">
    <citation type="journal article" date="2018" name="Biotechnol. Biofuels">
        <title>Integrative visual omics of the white-rot fungus Polyporus brumalis exposes the biotechnological potential of its oxidative enzymes for delignifying raw plant biomass.</title>
        <authorList>
            <person name="Miyauchi S."/>
            <person name="Rancon A."/>
            <person name="Drula E."/>
            <person name="Hage H."/>
            <person name="Chaduli D."/>
            <person name="Favel A."/>
            <person name="Grisel S."/>
            <person name="Henrissat B."/>
            <person name="Herpoel-Gimbert I."/>
            <person name="Ruiz-Duenas F.J."/>
            <person name="Chevret D."/>
            <person name="Hainaut M."/>
            <person name="Lin J."/>
            <person name="Wang M."/>
            <person name="Pangilinan J."/>
            <person name="Lipzen A."/>
            <person name="Lesage-Meessen L."/>
            <person name="Navarro D."/>
            <person name="Riley R."/>
            <person name="Grigoriev I.V."/>
            <person name="Zhou S."/>
            <person name="Raouche S."/>
            <person name="Rosso M.N."/>
        </authorList>
    </citation>
    <scope>NUCLEOTIDE SEQUENCE [LARGE SCALE GENOMIC DNA]</scope>
    <source>
        <strain evidence="1 2">BRFM 1820</strain>
    </source>
</reference>
<dbReference type="EMBL" id="KZ857448">
    <property type="protein sequence ID" value="RDX44566.1"/>
    <property type="molecule type" value="Genomic_DNA"/>
</dbReference>
<dbReference type="AlphaFoldDB" id="A0A371CWA7"/>
<proteinExistence type="predicted"/>
<dbReference type="Proteomes" id="UP000256964">
    <property type="component" value="Unassembled WGS sequence"/>
</dbReference>
<evidence type="ECO:0000313" key="2">
    <source>
        <dbReference type="Proteomes" id="UP000256964"/>
    </source>
</evidence>
<evidence type="ECO:0000313" key="1">
    <source>
        <dbReference type="EMBL" id="RDX44566.1"/>
    </source>
</evidence>